<gene>
    <name evidence="2" type="ORF">SAMN06269185_1459</name>
</gene>
<organism evidence="2 3">
    <name type="scientific">Natronoarchaeum philippinense</name>
    <dbReference type="NCBI Taxonomy" id="558529"/>
    <lineage>
        <taxon>Archaea</taxon>
        <taxon>Methanobacteriati</taxon>
        <taxon>Methanobacteriota</taxon>
        <taxon>Stenosarchaea group</taxon>
        <taxon>Halobacteria</taxon>
        <taxon>Halobacteriales</taxon>
        <taxon>Natronoarchaeaceae</taxon>
    </lineage>
</organism>
<dbReference type="RefSeq" id="WP_179747423.1">
    <property type="nucleotide sequence ID" value="NZ_OBEJ01000002.1"/>
</dbReference>
<keyword evidence="1" id="KW-1133">Transmembrane helix</keyword>
<keyword evidence="3" id="KW-1185">Reference proteome</keyword>
<feature type="transmembrane region" description="Helical" evidence="1">
    <location>
        <begin position="26"/>
        <end position="47"/>
    </location>
</feature>
<evidence type="ECO:0000313" key="3">
    <source>
        <dbReference type="Proteomes" id="UP000219453"/>
    </source>
</evidence>
<protein>
    <submittedName>
        <fullName evidence="2">Uncharacterized protein</fullName>
    </submittedName>
</protein>
<keyword evidence="1" id="KW-0812">Transmembrane</keyword>
<accession>A0A285NRC7</accession>
<dbReference type="Proteomes" id="UP000219453">
    <property type="component" value="Unassembled WGS sequence"/>
</dbReference>
<name>A0A285NRC7_NATPI</name>
<proteinExistence type="predicted"/>
<evidence type="ECO:0000256" key="1">
    <source>
        <dbReference type="SAM" id="Phobius"/>
    </source>
</evidence>
<reference evidence="2 3" key="1">
    <citation type="submission" date="2017-09" db="EMBL/GenBank/DDBJ databases">
        <authorList>
            <person name="Ehlers B."/>
            <person name="Leendertz F.H."/>
        </authorList>
    </citation>
    <scope>NUCLEOTIDE SEQUENCE [LARGE SCALE GENOMIC DNA]</scope>
    <source>
        <strain evidence="2 3">DSM 27208</strain>
    </source>
</reference>
<dbReference type="EMBL" id="OBEJ01000002">
    <property type="protein sequence ID" value="SNZ12009.1"/>
    <property type="molecule type" value="Genomic_DNA"/>
</dbReference>
<evidence type="ECO:0000313" key="2">
    <source>
        <dbReference type="EMBL" id="SNZ12009.1"/>
    </source>
</evidence>
<sequence>MDDYITAIAGVQLTLVGEVLLGTNSYWGLFGVTLIFLGTVIVGTVAYDDLTSR</sequence>
<keyword evidence="1" id="KW-0472">Membrane</keyword>
<dbReference type="AlphaFoldDB" id="A0A285NRC7"/>